<dbReference type="GeneID" id="24256302"/>
<sequence>MDIKNVAASGTLLAVGIGFGISSVFTMDVGSALRMGPGYFPLILSIVITVIGIAIGIKALRDTEGFHPQIAPLRALAAIIIAPILFGLTVRGLGFVPAVALTSLSAATAATGQRPLVVLAITLGITVFCLGVFYYGLGLPVRLIGPWLGV</sequence>
<keyword evidence="4" id="KW-1185">Reference proteome</keyword>
<keyword evidence="1" id="KW-1133">Transmembrane helix</keyword>
<dbReference type="KEGG" id="ngg:RG540_CH19370"/>
<dbReference type="PATRIC" id="fig|1028800.3.peg.1951"/>
<evidence type="ECO:0000259" key="2">
    <source>
        <dbReference type="Pfam" id="PF07331"/>
    </source>
</evidence>
<organism evidence="3 4">
    <name type="scientific">Neorhizobium galegae bv. orientalis str. HAMBI 540</name>
    <dbReference type="NCBI Taxonomy" id="1028800"/>
    <lineage>
        <taxon>Bacteria</taxon>
        <taxon>Pseudomonadati</taxon>
        <taxon>Pseudomonadota</taxon>
        <taxon>Alphaproteobacteria</taxon>
        <taxon>Hyphomicrobiales</taxon>
        <taxon>Rhizobiaceae</taxon>
        <taxon>Rhizobium/Agrobacterium group</taxon>
        <taxon>Neorhizobium</taxon>
    </lineage>
</organism>
<dbReference type="RefSeq" id="WP_038587138.1">
    <property type="nucleotide sequence ID" value="NZ_HG938353.1"/>
</dbReference>
<dbReference type="EMBL" id="HG938353">
    <property type="protein sequence ID" value="CDN48106.1"/>
    <property type="molecule type" value="Genomic_DNA"/>
</dbReference>
<dbReference type="eggNOG" id="ENOG5030YSI">
    <property type="taxonomic scope" value="Bacteria"/>
</dbReference>
<dbReference type="OrthoDB" id="5186924at2"/>
<dbReference type="AlphaFoldDB" id="A0A068SQQ9"/>
<dbReference type="Pfam" id="PF07331">
    <property type="entry name" value="TctB"/>
    <property type="match status" value="1"/>
</dbReference>
<reference evidence="4" key="1">
    <citation type="journal article" date="2014" name="BMC Genomics">
        <title>Genome sequencing of two Neorhizobium galegae strains reveals a noeT gene responsible for the unusual acetylation of the nodulation factors.</title>
        <authorList>
            <person name="Osterman J."/>
            <person name="Marsh J."/>
            <person name="Laine P.K."/>
            <person name="Zeng Z."/>
            <person name="Alatalo E."/>
            <person name="Sullivan J.T."/>
            <person name="Young J.P."/>
            <person name="Thomas-Oates J."/>
            <person name="Paulin L."/>
            <person name="Lindstrom K."/>
        </authorList>
    </citation>
    <scope>NUCLEOTIDE SEQUENCE [LARGE SCALE GENOMIC DNA]</scope>
    <source>
        <strain evidence="4">HAMBI 540</strain>
    </source>
</reference>
<evidence type="ECO:0000256" key="1">
    <source>
        <dbReference type="SAM" id="Phobius"/>
    </source>
</evidence>
<feature type="domain" description="DUF1468" evidence="2">
    <location>
        <begin position="11"/>
        <end position="140"/>
    </location>
</feature>
<feature type="transmembrane region" description="Helical" evidence="1">
    <location>
        <begin position="77"/>
        <end position="104"/>
    </location>
</feature>
<keyword evidence="1" id="KW-0812">Transmembrane</keyword>
<gene>
    <name evidence="3" type="ORF">RG540_CH19370</name>
</gene>
<keyword evidence="1" id="KW-0472">Membrane</keyword>
<feature type="transmembrane region" description="Helical" evidence="1">
    <location>
        <begin position="39"/>
        <end position="57"/>
    </location>
</feature>
<evidence type="ECO:0000313" key="3">
    <source>
        <dbReference type="EMBL" id="CDN48106.1"/>
    </source>
</evidence>
<feature type="transmembrane region" description="Helical" evidence="1">
    <location>
        <begin position="6"/>
        <end position="27"/>
    </location>
</feature>
<protein>
    <submittedName>
        <fullName evidence="3">Tripartite tricarboxylate transporter TctB family</fullName>
    </submittedName>
</protein>
<dbReference type="Proteomes" id="UP000028181">
    <property type="component" value="Chromosome I"/>
</dbReference>
<dbReference type="InterPro" id="IPR009936">
    <property type="entry name" value="DUF1468"/>
</dbReference>
<name>A0A068SQQ9_NEOGA</name>
<dbReference type="HOGENOM" id="CLU_108885_1_0_5"/>
<feature type="transmembrane region" description="Helical" evidence="1">
    <location>
        <begin position="116"/>
        <end position="137"/>
    </location>
</feature>
<proteinExistence type="predicted"/>
<evidence type="ECO:0000313" key="4">
    <source>
        <dbReference type="Proteomes" id="UP000028181"/>
    </source>
</evidence>
<accession>A0A068SQQ9</accession>